<evidence type="ECO:0000256" key="4">
    <source>
        <dbReference type="ARBA" id="ARBA00022692"/>
    </source>
</evidence>
<dbReference type="Pfam" id="PF13499">
    <property type="entry name" value="EF-hand_7"/>
    <property type="match status" value="1"/>
</dbReference>
<feature type="signal peptide" evidence="10">
    <location>
        <begin position="1"/>
        <end position="29"/>
    </location>
</feature>
<evidence type="ECO:0000256" key="5">
    <source>
        <dbReference type="ARBA" id="ARBA00022837"/>
    </source>
</evidence>
<reference evidence="12" key="1">
    <citation type="submission" date="2022-05" db="EMBL/GenBank/DDBJ databases">
        <title>The Musa troglodytarum L. genome provides insights into the mechanism of non-climacteric behaviour and enrichment of carotenoids.</title>
        <authorList>
            <person name="Wang J."/>
        </authorList>
    </citation>
    <scope>NUCLEOTIDE SEQUENCE</scope>
    <source>
        <tissue evidence="12">Leaf</tissue>
    </source>
</reference>
<keyword evidence="7" id="KW-0406">Ion transport</keyword>
<dbReference type="Pfam" id="PF01699">
    <property type="entry name" value="Na_Ca_ex"/>
    <property type="match status" value="1"/>
</dbReference>
<keyword evidence="4 9" id="KW-0812">Transmembrane</keyword>
<feature type="transmembrane region" description="Helical" evidence="9">
    <location>
        <begin position="419"/>
        <end position="439"/>
    </location>
</feature>
<evidence type="ECO:0000256" key="2">
    <source>
        <dbReference type="ARBA" id="ARBA00022448"/>
    </source>
</evidence>
<dbReference type="CDD" id="cd00051">
    <property type="entry name" value="EFh"/>
    <property type="match status" value="1"/>
</dbReference>
<dbReference type="EMBL" id="CP097503">
    <property type="protein sequence ID" value="URD82315.1"/>
    <property type="molecule type" value="Genomic_DNA"/>
</dbReference>
<dbReference type="OrthoDB" id="26525at2759"/>
<dbReference type="InterPro" id="IPR004837">
    <property type="entry name" value="NaCa_Exmemb"/>
</dbReference>
<keyword evidence="6 9" id="KW-1133">Transmembrane helix</keyword>
<dbReference type="PANTHER" id="PTHR31503:SF36">
    <property type="entry name" value="SODIUM_CALCIUM EXCHANGER MEMBRANE REGION DOMAIN-CONTAINING PROTEIN"/>
    <property type="match status" value="1"/>
</dbReference>
<dbReference type="InterPro" id="IPR004713">
    <property type="entry name" value="CaH_exchang"/>
</dbReference>
<dbReference type="GO" id="GO:0005509">
    <property type="term" value="F:calcium ion binding"/>
    <property type="evidence" value="ECO:0007669"/>
    <property type="project" value="InterPro"/>
</dbReference>
<dbReference type="GO" id="GO:0006874">
    <property type="term" value="P:intracellular calcium ion homeostasis"/>
    <property type="evidence" value="ECO:0007669"/>
    <property type="project" value="TreeGrafter"/>
</dbReference>
<evidence type="ECO:0000256" key="8">
    <source>
        <dbReference type="ARBA" id="ARBA00023136"/>
    </source>
</evidence>
<dbReference type="PROSITE" id="PS50222">
    <property type="entry name" value="EF_HAND_2"/>
    <property type="match status" value="2"/>
</dbReference>
<dbReference type="Proteomes" id="UP001055439">
    <property type="component" value="Chromosome 10"/>
</dbReference>
<feature type="domain" description="EF-hand" evidence="11">
    <location>
        <begin position="339"/>
        <end position="374"/>
    </location>
</feature>
<evidence type="ECO:0000313" key="13">
    <source>
        <dbReference type="Proteomes" id="UP001055439"/>
    </source>
</evidence>
<organism evidence="12 13">
    <name type="scientific">Musa troglodytarum</name>
    <name type="common">fe'i banana</name>
    <dbReference type="NCBI Taxonomy" id="320322"/>
    <lineage>
        <taxon>Eukaryota</taxon>
        <taxon>Viridiplantae</taxon>
        <taxon>Streptophyta</taxon>
        <taxon>Embryophyta</taxon>
        <taxon>Tracheophyta</taxon>
        <taxon>Spermatophyta</taxon>
        <taxon>Magnoliopsida</taxon>
        <taxon>Liliopsida</taxon>
        <taxon>Zingiberales</taxon>
        <taxon>Musaceae</taxon>
        <taxon>Musa</taxon>
    </lineage>
</organism>
<feature type="transmembrane region" description="Helical" evidence="9">
    <location>
        <begin position="278"/>
        <end position="297"/>
    </location>
</feature>
<feature type="transmembrane region" description="Helical" evidence="9">
    <location>
        <begin position="459"/>
        <end position="483"/>
    </location>
</feature>
<evidence type="ECO:0000256" key="1">
    <source>
        <dbReference type="ARBA" id="ARBA00004127"/>
    </source>
</evidence>
<feature type="transmembrane region" description="Helical" evidence="9">
    <location>
        <begin position="189"/>
        <end position="214"/>
    </location>
</feature>
<keyword evidence="3" id="KW-0050">Antiport</keyword>
<dbReference type="InterPro" id="IPR018247">
    <property type="entry name" value="EF_Hand_1_Ca_BS"/>
</dbReference>
<dbReference type="GO" id="GO:0012505">
    <property type="term" value="C:endomembrane system"/>
    <property type="evidence" value="ECO:0007669"/>
    <property type="project" value="UniProtKB-SubCell"/>
</dbReference>
<feature type="transmembrane region" description="Helical" evidence="9">
    <location>
        <begin position="84"/>
        <end position="107"/>
    </location>
</feature>
<dbReference type="PANTHER" id="PTHR31503">
    <property type="entry name" value="VACUOLAR CALCIUM ION TRANSPORTER"/>
    <property type="match status" value="1"/>
</dbReference>
<gene>
    <name evidence="12" type="ORF">MUK42_02433</name>
</gene>
<evidence type="ECO:0000259" key="11">
    <source>
        <dbReference type="PROSITE" id="PS50222"/>
    </source>
</evidence>
<dbReference type="AlphaFoldDB" id="A0A9E7EQX9"/>
<feature type="transmembrane region" description="Helical" evidence="9">
    <location>
        <begin position="119"/>
        <end position="140"/>
    </location>
</feature>
<proteinExistence type="predicted"/>
<dbReference type="InterPro" id="IPR002048">
    <property type="entry name" value="EF_hand_dom"/>
</dbReference>
<dbReference type="InterPro" id="IPR011992">
    <property type="entry name" value="EF-hand-dom_pair"/>
</dbReference>
<keyword evidence="5" id="KW-0106">Calcium</keyword>
<dbReference type="PROSITE" id="PS00018">
    <property type="entry name" value="EF_HAND_1"/>
    <property type="match status" value="1"/>
</dbReference>
<evidence type="ECO:0000256" key="10">
    <source>
        <dbReference type="SAM" id="SignalP"/>
    </source>
</evidence>
<accession>A0A9E7EQX9</accession>
<evidence type="ECO:0000256" key="9">
    <source>
        <dbReference type="SAM" id="Phobius"/>
    </source>
</evidence>
<dbReference type="SUPFAM" id="SSF47473">
    <property type="entry name" value="EF-hand"/>
    <property type="match status" value="1"/>
</dbReference>
<keyword evidence="8 9" id="KW-0472">Membrane</keyword>
<feature type="chain" id="PRO_5039305296" evidence="10">
    <location>
        <begin position="30"/>
        <end position="509"/>
    </location>
</feature>
<keyword evidence="10" id="KW-0732">Signal</keyword>
<evidence type="ECO:0000256" key="3">
    <source>
        <dbReference type="ARBA" id="ARBA00022449"/>
    </source>
</evidence>
<evidence type="ECO:0000313" key="12">
    <source>
        <dbReference type="EMBL" id="URD82315.1"/>
    </source>
</evidence>
<comment type="subcellular location">
    <subcellularLocation>
        <location evidence="1">Endomembrane system</location>
        <topology evidence="1">Multi-pass membrane protein</topology>
    </subcellularLocation>
</comment>
<dbReference type="GO" id="GO:0015369">
    <property type="term" value="F:calcium:proton antiporter activity"/>
    <property type="evidence" value="ECO:0007669"/>
    <property type="project" value="TreeGrafter"/>
</dbReference>
<dbReference type="Gene3D" id="1.10.238.10">
    <property type="entry name" value="EF-hand"/>
    <property type="match status" value="1"/>
</dbReference>
<sequence>MARRVVVPPSPLLSLLLILLVSAGRVAHGRSISSPVDEAPADLPVADGVSSPSAHGSQTLLISFLKRPRSSRIFAAEQCEQTYGLLPCTTTVVGNMFLVVAYGFLMYKAATYLSSGSELLLEIMGPGIVDGLFLAILGALPDAMLILGTSSSFEARVEWMDCYWCQHNHLGQPKVSGLSGSRETAQNQVLIGMGLLAGSTVMLLTVLWGSCVIVGKCDLSEDSTSIDSQDTKGFSLFGSGVSTDLQTSNAARIMAISIIPFVIVQMLRVFSFPSGQHLAVLLSFIVATVLLVSYCLYQVSIVSFIRLFHRLDLDSNGSLSHAELRALIIGIKIEEVDLDREDAVNKIMNEFDTSQNSNIEEEEFVLGISKWIDEAKRSVANSGAYSKKFMHEFHMNAKDQLNMLIDQSDEVVESIYNPIWICFKAILLLLLGTALAAIFADPLVDAVDNFSIATSIPSFFMSFIAMPLATNSSEAISSIIFACRRKQRTSSLTFSEVSVSRYISILKGF</sequence>
<dbReference type="GO" id="GO:0016020">
    <property type="term" value="C:membrane"/>
    <property type="evidence" value="ECO:0007669"/>
    <property type="project" value="InterPro"/>
</dbReference>
<protein>
    <submittedName>
        <fullName evidence="12">Calcium-binding EF hand family protein</fullName>
    </submittedName>
</protein>
<name>A0A9E7EQX9_9LILI</name>
<feature type="domain" description="EF-hand" evidence="11">
    <location>
        <begin position="299"/>
        <end position="334"/>
    </location>
</feature>
<evidence type="ECO:0000256" key="6">
    <source>
        <dbReference type="ARBA" id="ARBA00022989"/>
    </source>
</evidence>
<keyword evidence="2" id="KW-0813">Transport</keyword>
<keyword evidence="13" id="KW-1185">Reference proteome</keyword>
<evidence type="ECO:0000256" key="7">
    <source>
        <dbReference type="ARBA" id="ARBA00023065"/>
    </source>
</evidence>
<feature type="transmembrane region" description="Helical" evidence="9">
    <location>
        <begin position="253"/>
        <end position="272"/>
    </location>
</feature>